<protein>
    <recommendedName>
        <fullName evidence="5">UPF0182 protein M2350_000179</fullName>
    </recommendedName>
</protein>
<keyword evidence="4 5" id="KW-0472">Membrane</keyword>
<feature type="transmembrane region" description="Helical" evidence="5">
    <location>
        <begin position="90"/>
        <end position="118"/>
    </location>
</feature>
<feature type="transmembrane region" description="Helical" evidence="5">
    <location>
        <begin position="287"/>
        <end position="308"/>
    </location>
</feature>
<feature type="transmembrane region" description="Helical" evidence="5">
    <location>
        <begin position="45"/>
        <end position="69"/>
    </location>
</feature>
<dbReference type="InterPro" id="IPR005372">
    <property type="entry name" value="UPF0182"/>
</dbReference>
<dbReference type="PANTHER" id="PTHR39344:SF1">
    <property type="entry name" value="UPF0182 PROTEIN SLL1060"/>
    <property type="match status" value="1"/>
</dbReference>
<dbReference type="PANTHER" id="PTHR39344">
    <property type="entry name" value="UPF0182 PROTEIN SLL1060"/>
    <property type="match status" value="1"/>
</dbReference>
<organism evidence="6 7">
    <name type="scientific">Candidatus Fervidibacter sacchari</name>
    <dbReference type="NCBI Taxonomy" id="1448929"/>
    <lineage>
        <taxon>Bacteria</taxon>
        <taxon>Candidatus Fervidibacterota</taxon>
        <taxon>Candidatus Fervidibacter</taxon>
    </lineage>
</organism>
<keyword evidence="2 5" id="KW-0812">Transmembrane</keyword>
<reference evidence="6 7" key="1">
    <citation type="submission" date="2022-08" db="EMBL/GenBank/DDBJ databases">
        <title>Bacterial and archaeal communities from various locations to study Microbial Dark Matter (Phase II).</title>
        <authorList>
            <person name="Stepanauskas R."/>
        </authorList>
    </citation>
    <scope>NUCLEOTIDE SEQUENCE [LARGE SCALE GENOMIC DNA]</scope>
    <source>
        <strain evidence="6 7">PD1</strain>
    </source>
</reference>
<dbReference type="Proteomes" id="UP001204798">
    <property type="component" value="Unassembled WGS sequence"/>
</dbReference>
<feature type="transmembrane region" description="Helical" evidence="5">
    <location>
        <begin position="259"/>
        <end position="280"/>
    </location>
</feature>
<dbReference type="Pfam" id="PF03699">
    <property type="entry name" value="UPF0182"/>
    <property type="match status" value="1"/>
</dbReference>
<evidence type="ECO:0000256" key="4">
    <source>
        <dbReference type="ARBA" id="ARBA00023136"/>
    </source>
</evidence>
<dbReference type="RefSeq" id="WP_259092309.1">
    <property type="nucleotide sequence ID" value="NZ_CP130454.1"/>
</dbReference>
<name>A0ABT2EIK2_9BACT</name>
<comment type="similarity">
    <text evidence="5">Belongs to the UPF0182 family.</text>
</comment>
<comment type="caution">
    <text evidence="5">Lacks conserved residue(s) required for the propagation of feature annotation.</text>
</comment>
<evidence type="ECO:0000256" key="2">
    <source>
        <dbReference type="ARBA" id="ARBA00022692"/>
    </source>
</evidence>
<evidence type="ECO:0000256" key="1">
    <source>
        <dbReference type="ARBA" id="ARBA00022475"/>
    </source>
</evidence>
<evidence type="ECO:0000256" key="5">
    <source>
        <dbReference type="HAMAP-Rule" id="MF_01600"/>
    </source>
</evidence>
<evidence type="ECO:0000313" key="6">
    <source>
        <dbReference type="EMBL" id="MCS3917782.1"/>
    </source>
</evidence>
<feature type="transmembrane region" description="Helical" evidence="5">
    <location>
        <begin position="157"/>
        <end position="178"/>
    </location>
</feature>
<keyword evidence="3 5" id="KW-1133">Transmembrane helix</keyword>
<accession>A0ABT2EIK2</accession>
<dbReference type="EMBL" id="JANUCP010000001">
    <property type="protein sequence ID" value="MCS3917782.1"/>
    <property type="molecule type" value="Genomic_DNA"/>
</dbReference>
<gene>
    <name evidence="6" type="ORF">M2350_000179</name>
</gene>
<feature type="transmembrane region" description="Helical" evidence="5">
    <location>
        <begin position="208"/>
        <end position="228"/>
    </location>
</feature>
<dbReference type="HAMAP" id="MF_01600">
    <property type="entry name" value="UPF0182"/>
    <property type="match status" value="1"/>
</dbReference>
<comment type="subcellular location">
    <subcellularLocation>
        <location evidence="5">Cell membrane</location>
        <topology evidence="5">Multi-pass membrane protein</topology>
    </subcellularLocation>
</comment>
<sequence>MRRFIWVIVIVLVLMFVFARQLAHVYTDWLWFRELGYTGVFWTRFWAKLVVGTIIGVLFSLLIGLNLVLAQKFMTWRRWRHFPSGWLGQLIFWFETGFRWLVVLVAVAFGIFVGIAAAKRWDLALLFWFAVEMGESDPVFGKDLSFFLFVLPFLRFIYGYILGVWLLALGLTVAYYAFHALADLTVSGRYPPTLRAQIRALMSYATPLIRTHLLVLSAFLLFIIAIHFRLSMFELLYGKVGDEAVWGAGFTDLKVRLPALWVLMLVFVVGGFLVLANLWWRPPIRAGVVLVSVFAVAWVVGNLLPGLVQRYIVKPNELTMEKPYLRHNINMTRLAYGLHRVKDVRYPFAGDITPEILERNKDLLASVRLWDYRPLRDTLQQIQSIRAYYQFADVDVDRYFVGGIYRQVMIAARELNIEALRPTWYARHFLWTHGFGVVVTPVNEIEEEGMPVLWVKDIPPQTKFPELEVKEPRIYFGELTDDYVIVRAKVKEFDYPHEGQVAGDKGQVTEKEGQRAEGGMVLTTYKGKGGSPIGNYLNRLAFALRFNDPNLLLPNPITRESKVLWRRNIHDRMRTIAPFLIYDPDPYIVIADGRLYWICDAYTYSNQFPYSEPYNLEQNISIGGKQVREKFTFNYIRNSVKVIIDAYHGTTHFYIADETDPIVKTYARIFPRLFRPLSEMPKSLQKHLRYPVTYYRIQAEMLCLYHITNPEQFYQREDLWRIAQEIYETRRQEVEPYYVMMRMPEQGLETGDRGLEFALILPFTPYFAAPVGGTLASPPTERHNLVALMVARCDLPRLGELFIFRMPPGRQIFGPAQIESRIDNDAEISKNLTLWKQHGSDVLRGNLLVIPMDGSLLYVEPLFLVATETRLPELKRVIVANQKDVVMDKTLPLALARLMKGRVDVEVTEETVSPPSQPAITSSLAPQLKPLAEKLEQTLVQAEESLKQGDFARFGKLLQQARQLATRLRERIEQTAE</sequence>
<evidence type="ECO:0000313" key="7">
    <source>
        <dbReference type="Proteomes" id="UP001204798"/>
    </source>
</evidence>
<keyword evidence="7" id="KW-1185">Reference proteome</keyword>
<comment type="caution">
    <text evidence="6">The sequence shown here is derived from an EMBL/GenBank/DDBJ whole genome shotgun (WGS) entry which is preliminary data.</text>
</comment>
<keyword evidence="1 5" id="KW-1003">Cell membrane</keyword>
<evidence type="ECO:0000256" key="3">
    <source>
        <dbReference type="ARBA" id="ARBA00022989"/>
    </source>
</evidence>
<proteinExistence type="inferred from homology"/>